<evidence type="ECO:0000256" key="13">
    <source>
        <dbReference type="SAM" id="Phobius"/>
    </source>
</evidence>
<dbReference type="PANTHER" id="PTHR43298:SF2">
    <property type="entry name" value="FMN_FAD EXPORTER YEEO-RELATED"/>
    <property type="match status" value="1"/>
</dbReference>
<dbReference type="CDD" id="cd13138">
    <property type="entry name" value="MATE_yoeA_like"/>
    <property type="match status" value="1"/>
</dbReference>
<evidence type="ECO:0000256" key="8">
    <source>
        <dbReference type="ARBA" id="ARBA00022692"/>
    </source>
</evidence>
<feature type="transmembrane region" description="Helical" evidence="13">
    <location>
        <begin position="190"/>
        <end position="214"/>
    </location>
</feature>
<keyword evidence="5" id="KW-0813">Transport</keyword>
<keyword evidence="11 13" id="KW-0472">Membrane</keyword>
<dbReference type="GO" id="GO:0006811">
    <property type="term" value="P:monoatomic ion transport"/>
    <property type="evidence" value="ECO:0007669"/>
    <property type="project" value="UniProtKB-KW"/>
</dbReference>
<comment type="subcellular location">
    <subcellularLocation>
        <location evidence="2">Cell membrane</location>
        <topology evidence="2">Multi-pass membrane protein</topology>
    </subcellularLocation>
</comment>
<proteinExistence type="inferred from homology"/>
<name>A0A173QVN1_ANAHA</name>
<accession>A0A173QVN1</accession>
<sequence>MQRNLTKGPITVNLLFFALPLMFGNLLQQLYNVADTWVVGRYLGADALAAVGSSYTLMTFLTSILLGLCMGSGAAISMLYGSGEKKKMRQSIFMAFCLIGAIALVINILVYLGMDGILWILRVPASIKGLMKDYLWVIFLGILATFLYNYFANLLRAIGNSMVPLLFLAVSSVLNIILDLLFVLKFHWGVGGAAGATVFSQYVSGIGICIYAYAKVKDIRIAKQDMKWRKENLSLILNLSVMTSLQQSIMNFGILMVQGLVNSFGTVIMAAFAAAVKIDSFAYMPVQDFGNAFSTYVAQNYGANEKKRIKDGIKSAVIMSMVFCVFVSLLVSIFAKPLMQIFIDSGETQIIAVGVHYLRIEGACYVVLVVWILQGGEPAIDVCDLDDCFAWHTSSAGLCIVSDSGDWGYWDLDGGADWVVFGGCDRNLLLFSEILI</sequence>
<dbReference type="InterPro" id="IPR048279">
    <property type="entry name" value="MdtK-like"/>
</dbReference>
<dbReference type="NCBIfam" id="TIGR00797">
    <property type="entry name" value="matE"/>
    <property type="match status" value="1"/>
</dbReference>
<dbReference type="AlphaFoldDB" id="A0A173QVN1"/>
<comment type="similarity">
    <text evidence="3">Belongs to the multi antimicrobial extrusion (MATE) (TC 2.A.66.1) family.</text>
</comment>
<evidence type="ECO:0000256" key="3">
    <source>
        <dbReference type="ARBA" id="ARBA00010199"/>
    </source>
</evidence>
<dbReference type="GO" id="GO:0015297">
    <property type="term" value="F:antiporter activity"/>
    <property type="evidence" value="ECO:0007669"/>
    <property type="project" value="UniProtKB-KW"/>
</dbReference>
<dbReference type="InterPro" id="IPR050222">
    <property type="entry name" value="MATE_MdtK"/>
</dbReference>
<dbReference type="Proteomes" id="UP000095598">
    <property type="component" value="Unassembled WGS sequence"/>
</dbReference>
<protein>
    <recommendedName>
        <fullName evidence="4">Probable multidrug resistance protein NorM</fullName>
    </recommendedName>
    <alternativeName>
        <fullName evidence="12">Multidrug-efflux transporter</fullName>
    </alternativeName>
</protein>
<dbReference type="GO" id="GO:0005886">
    <property type="term" value="C:plasma membrane"/>
    <property type="evidence" value="ECO:0007669"/>
    <property type="project" value="UniProtKB-SubCell"/>
</dbReference>
<evidence type="ECO:0000256" key="1">
    <source>
        <dbReference type="ARBA" id="ARBA00003408"/>
    </source>
</evidence>
<feature type="transmembrane region" description="Helical" evidence="13">
    <location>
        <begin position="92"/>
        <end position="114"/>
    </location>
</feature>
<dbReference type="InterPro" id="IPR002528">
    <property type="entry name" value="MATE_fam"/>
</dbReference>
<feature type="transmembrane region" description="Helical" evidence="13">
    <location>
        <begin position="260"/>
        <end position="278"/>
    </location>
</feature>
<feature type="transmembrane region" description="Helical" evidence="13">
    <location>
        <begin position="163"/>
        <end position="184"/>
    </location>
</feature>
<evidence type="ECO:0000313" key="14">
    <source>
        <dbReference type="EMBL" id="CUM69348.1"/>
    </source>
</evidence>
<dbReference type="PIRSF" id="PIRSF006603">
    <property type="entry name" value="DinF"/>
    <property type="match status" value="1"/>
</dbReference>
<evidence type="ECO:0000256" key="2">
    <source>
        <dbReference type="ARBA" id="ARBA00004651"/>
    </source>
</evidence>
<dbReference type="PANTHER" id="PTHR43298">
    <property type="entry name" value="MULTIDRUG RESISTANCE PROTEIN NORM-RELATED"/>
    <property type="match status" value="1"/>
</dbReference>
<keyword evidence="7" id="KW-1003">Cell membrane</keyword>
<feature type="transmembrane region" description="Helical" evidence="13">
    <location>
        <begin position="134"/>
        <end position="151"/>
    </location>
</feature>
<feature type="transmembrane region" description="Helical" evidence="13">
    <location>
        <begin position="235"/>
        <end position="254"/>
    </location>
</feature>
<organism evidence="14 15">
    <name type="scientific">Anaerostipes hadrus</name>
    <dbReference type="NCBI Taxonomy" id="649756"/>
    <lineage>
        <taxon>Bacteria</taxon>
        <taxon>Bacillati</taxon>
        <taxon>Bacillota</taxon>
        <taxon>Clostridia</taxon>
        <taxon>Lachnospirales</taxon>
        <taxon>Lachnospiraceae</taxon>
        <taxon>Anaerostipes</taxon>
    </lineage>
</organism>
<keyword evidence="8 13" id="KW-0812">Transmembrane</keyword>
<evidence type="ECO:0000256" key="6">
    <source>
        <dbReference type="ARBA" id="ARBA00022449"/>
    </source>
</evidence>
<dbReference type="EMBL" id="CYXT01000001">
    <property type="protein sequence ID" value="CUM69348.1"/>
    <property type="molecule type" value="Genomic_DNA"/>
</dbReference>
<keyword evidence="10" id="KW-0406">Ion transport</keyword>
<evidence type="ECO:0000313" key="15">
    <source>
        <dbReference type="Proteomes" id="UP000095598"/>
    </source>
</evidence>
<dbReference type="GO" id="GO:0042910">
    <property type="term" value="F:xenobiotic transmembrane transporter activity"/>
    <property type="evidence" value="ECO:0007669"/>
    <property type="project" value="InterPro"/>
</dbReference>
<keyword evidence="6" id="KW-0050">Antiport</keyword>
<evidence type="ECO:0000256" key="5">
    <source>
        <dbReference type="ARBA" id="ARBA00022448"/>
    </source>
</evidence>
<gene>
    <name evidence="14" type="primary">mepA_1</name>
    <name evidence="14" type="ORF">ERS852425_00045</name>
</gene>
<evidence type="ECO:0000256" key="12">
    <source>
        <dbReference type="ARBA" id="ARBA00031636"/>
    </source>
</evidence>
<feature type="transmembrane region" description="Helical" evidence="13">
    <location>
        <begin position="316"/>
        <end position="335"/>
    </location>
</feature>
<comment type="function">
    <text evidence="1">Multidrug efflux pump.</text>
</comment>
<evidence type="ECO:0000256" key="10">
    <source>
        <dbReference type="ARBA" id="ARBA00023065"/>
    </source>
</evidence>
<dbReference type="Pfam" id="PF01554">
    <property type="entry name" value="MatE"/>
    <property type="match status" value="2"/>
</dbReference>
<feature type="transmembrane region" description="Helical" evidence="13">
    <location>
        <begin position="12"/>
        <end position="34"/>
    </location>
</feature>
<reference evidence="14 15" key="1">
    <citation type="submission" date="2015-09" db="EMBL/GenBank/DDBJ databases">
        <authorList>
            <consortium name="Pathogen Informatics"/>
        </authorList>
    </citation>
    <scope>NUCLEOTIDE SEQUENCE [LARGE SCALE GENOMIC DNA]</scope>
    <source>
        <strain evidence="14 15">2789STDY5608868</strain>
    </source>
</reference>
<feature type="transmembrane region" description="Helical" evidence="13">
    <location>
        <begin position="54"/>
        <end position="80"/>
    </location>
</feature>
<evidence type="ECO:0000256" key="9">
    <source>
        <dbReference type="ARBA" id="ARBA00022989"/>
    </source>
</evidence>
<keyword evidence="9 13" id="KW-1133">Transmembrane helix</keyword>
<evidence type="ECO:0000256" key="4">
    <source>
        <dbReference type="ARBA" id="ARBA00020268"/>
    </source>
</evidence>
<evidence type="ECO:0000256" key="11">
    <source>
        <dbReference type="ARBA" id="ARBA00023136"/>
    </source>
</evidence>
<evidence type="ECO:0000256" key="7">
    <source>
        <dbReference type="ARBA" id="ARBA00022475"/>
    </source>
</evidence>